<name>A0ACD4UGV9_9CAUD</name>
<dbReference type="EMBL" id="OR159659">
    <property type="protein sequence ID" value="WKW85469.1"/>
    <property type="molecule type" value="Genomic_DNA"/>
</dbReference>
<accession>A0ACD4UGV9</accession>
<proteinExistence type="predicted"/>
<keyword evidence="2" id="KW-1185">Reference proteome</keyword>
<evidence type="ECO:0000313" key="2">
    <source>
        <dbReference type="Proteomes" id="UP001654496"/>
    </source>
</evidence>
<organism evidence="1 2">
    <name type="scientific">Rhodococcus phage Reynauld</name>
    <dbReference type="NCBI Taxonomy" id="3062845"/>
    <lineage>
        <taxon>Viruses</taxon>
        <taxon>Duplodnaviria</taxon>
        <taxon>Heunggongvirae</taxon>
        <taxon>Uroviricota</taxon>
        <taxon>Caudoviricetes</taxon>
        <taxon>Caudoviricetes incertae sedis</taxon>
        <taxon>Reynauldvirus</taxon>
        <taxon>Reynauldvirus reynauld</taxon>
    </lineage>
</organism>
<evidence type="ECO:0000313" key="1">
    <source>
        <dbReference type="EMBL" id="WKW85469.1"/>
    </source>
</evidence>
<reference evidence="1" key="1">
    <citation type="submission" date="2023-06" db="EMBL/GenBank/DDBJ databases">
        <authorList>
            <person name="DeJong R.J."/>
            <person name="Yoon E."/>
            <person name="Radersma M."/>
            <person name="Veenstra M."/>
            <person name="Churu J."/>
            <person name="Moleakunnel K."/>
            <person name="Weaver G."/>
            <person name="Hill E."/>
            <person name="Janvier A."/>
            <person name="Harlow L."/>
            <person name="Kramer C."/>
            <person name="Seinen K."/>
            <person name="Chen A."/>
            <person name="Minasian M."/>
            <person name="Doorn S."/>
            <person name="Dole C."/>
            <person name="Ramsey F."/>
            <person name="Nieze J."/>
            <person name="Baker A."/>
            <person name="Swierenga S."/>
            <person name="White A."/>
            <person name="Howland A."/>
            <person name="Ko C."/>
            <person name="Russell D.A."/>
            <person name="Jacobs-Sera D."/>
            <person name="Hatfull G.F."/>
        </authorList>
    </citation>
    <scope>NUCLEOTIDE SEQUENCE</scope>
</reference>
<dbReference type="Proteomes" id="UP001654496">
    <property type="component" value="Segment"/>
</dbReference>
<sequence length="584" mass="65881">MTQLVDHKGQPIASAQFGRKPKSFPLVGELSQPWVNEGGSARRSFPLDNRLNFDTSLLTLEHYRMMREHYQINSSITVLTFMLHQLEWKVECDNIKVARHCEENLRDIWTRLVRALSQAFVFGFSPNAIQWENKGNRVVITKIKDLRPEDCRVRWKDVNAVQENKPPHVTPKAKIFDGIKQLDAKSDVPVDNSLWYPLLMENGDYYGKKLLKSAFQPWFFSSLIHYYSNRYFERFGEPVIMGRAPFDEKVDITGSGNPQQNGIQGNLLMMGAVNLVRNGSGVVLPNTRAMNGLTGVDNYEYTMEYLESQMRGADFERYLTRLDQEISLALFTPLLMMNTADGGSFNLGVVHTQMYLAMINAIAADWKEYIDKYILWPMARWNFGENAKIPKLRFRKLGALDSETGRALLTQLLASGNGDKSVKVDVEEAGQVLGLTLTEIAKIQEPLNPAPGEDPAPEDKGKPAAKRDTRVGRPEREGVGKGVNKKAALSLSVSIADRVSGQFCRALQDGVDAGDFTIDVGHHRQFEESDPLRDYSEFSESLTEVLAEYYESMMQSDNQIKSEIREVIRNIVAAEMGVSYAEAA</sequence>
<protein>
    <submittedName>
        <fullName evidence="1">Portal protein</fullName>
    </submittedName>
</protein>
<gene>
    <name evidence="1" type="primary">16</name>
    <name evidence="1" type="ORF">SEA_REYNAULD_16</name>
</gene>